<name>A0A1H0AVS8_9SPHI</name>
<dbReference type="SMART" id="SM00850">
    <property type="entry name" value="LytTR"/>
    <property type="match status" value="1"/>
</dbReference>
<dbReference type="RefSeq" id="WP_074610413.1">
    <property type="nucleotide sequence ID" value="NZ_FNGY01000007.1"/>
</dbReference>
<dbReference type="AlphaFoldDB" id="A0A1H0AVS8"/>
<evidence type="ECO:0000259" key="1">
    <source>
        <dbReference type="PROSITE" id="PS50930"/>
    </source>
</evidence>
<keyword evidence="3" id="KW-1185">Reference proteome</keyword>
<keyword evidence="2" id="KW-0238">DNA-binding</keyword>
<feature type="domain" description="HTH LytTR-type" evidence="1">
    <location>
        <begin position="20"/>
        <end position="118"/>
    </location>
</feature>
<dbReference type="Pfam" id="PF04397">
    <property type="entry name" value="LytTR"/>
    <property type="match status" value="1"/>
</dbReference>
<dbReference type="OrthoDB" id="1646880at2"/>
<dbReference type="GO" id="GO:0003677">
    <property type="term" value="F:DNA binding"/>
    <property type="evidence" value="ECO:0007669"/>
    <property type="project" value="UniProtKB-KW"/>
</dbReference>
<accession>A0A1H0AVS8</accession>
<dbReference type="InterPro" id="IPR007492">
    <property type="entry name" value="LytTR_DNA-bd_dom"/>
</dbReference>
<proteinExistence type="predicted"/>
<dbReference type="EMBL" id="FNGY01000007">
    <property type="protein sequence ID" value="SDN37441.1"/>
    <property type="molecule type" value="Genomic_DNA"/>
</dbReference>
<evidence type="ECO:0000313" key="2">
    <source>
        <dbReference type="EMBL" id="SDN37441.1"/>
    </source>
</evidence>
<dbReference type="PROSITE" id="PS50930">
    <property type="entry name" value="HTH_LYTTR"/>
    <property type="match status" value="1"/>
</dbReference>
<protein>
    <submittedName>
        <fullName evidence="2">LytTr DNA-binding domain-containing protein</fullName>
    </submittedName>
</protein>
<reference evidence="3" key="1">
    <citation type="submission" date="2016-10" db="EMBL/GenBank/DDBJ databases">
        <authorList>
            <person name="Varghese N."/>
            <person name="Submissions S."/>
        </authorList>
    </citation>
    <scope>NUCLEOTIDE SEQUENCE [LARGE SCALE GENOMIC DNA]</scope>
    <source>
        <strain evidence="3">DSM 19110</strain>
    </source>
</reference>
<gene>
    <name evidence="2" type="ORF">SAMN05421820_107216</name>
</gene>
<dbReference type="Gene3D" id="2.40.50.1020">
    <property type="entry name" value="LytTr DNA-binding domain"/>
    <property type="match status" value="1"/>
</dbReference>
<dbReference type="Proteomes" id="UP000183200">
    <property type="component" value="Unassembled WGS sequence"/>
</dbReference>
<organism evidence="2 3">
    <name type="scientific">Pedobacter steynii</name>
    <dbReference type="NCBI Taxonomy" id="430522"/>
    <lineage>
        <taxon>Bacteria</taxon>
        <taxon>Pseudomonadati</taxon>
        <taxon>Bacteroidota</taxon>
        <taxon>Sphingobacteriia</taxon>
        <taxon>Sphingobacteriales</taxon>
        <taxon>Sphingobacteriaceae</taxon>
        <taxon>Pedobacter</taxon>
    </lineage>
</organism>
<sequence length="130" mass="15085">MMISPRFSDTKNSLSWSYTISAGIPNQLVRIDLDQLLFIQGQDNYVRLCEYDKLTLTRMTLSDLIEQLPTNEFIRVEKSFIVAISKIDRIEKHQLIIGTERIPVSQAYHMNLLERLKSFMPYSGKNAKDS</sequence>
<evidence type="ECO:0000313" key="3">
    <source>
        <dbReference type="Proteomes" id="UP000183200"/>
    </source>
</evidence>